<dbReference type="EMBL" id="LDJI01000009">
    <property type="protein sequence ID" value="KRG65165.1"/>
    <property type="molecule type" value="Genomic_DNA"/>
</dbReference>
<proteinExistence type="predicted"/>
<keyword evidence="2" id="KW-1185">Reference proteome</keyword>
<organism evidence="1 2">
    <name type="scientific">Stenotrophomonas humi</name>
    <dbReference type="NCBI Taxonomy" id="405444"/>
    <lineage>
        <taxon>Bacteria</taxon>
        <taxon>Pseudomonadati</taxon>
        <taxon>Pseudomonadota</taxon>
        <taxon>Gammaproteobacteria</taxon>
        <taxon>Lysobacterales</taxon>
        <taxon>Lysobacteraceae</taxon>
        <taxon>Stenotrophomonas</taxon>
    </lineage>
</organism>
<dbReference type="Proteomes" id="UP000050864">
    <property type="component" value="Unassembled WGS sequence"/>
</dbReference>
<evidence type="ECO:0000313" key="2">
    <source>
        <dbReference type="Proteomes" id="UP000050864"/>
    </source>
</evidence>
<accession>A0A0R0C634</accession>
<gene>
    <name evidence="1" type="ORF">ABB26_04940</name>
</gene>
<protein>
    <submittedName>
        <fullName evidence="1">Uncharacterized protein</fullName>
    </submittedName>
</protein>
<evidence type="ECO:0000313" key="1">
    <source>
        <dbReference type="EMBL" id="KRG65165.1"/>
    </source>
</evidence>
<dbReference type="STRING" id="405444.ABB26_04940"/>
<comment type="caution">
    <text evidence="1">The sequence shown here is derived from an EMBL/GenBank/DDBJ whole genome shotgun (WGS) entry which is preliminary data.</text>
</comment>
<sequence length="74" mass="8130">MEDIGIRQLRYMLGFDHSLQFILAAQLATAIRPSGSCSDSVAPLTWYVPTKPGADTVDVLAVPLQFAELPYPEH</sequence>
<name>A0A0R0C634_9GAMM</name>
<reference evidence="1 2" key="1">
    <citation type="submission" date="2015-05" db="EMBL/GenBank/DDBJ databases">
        <title>Genome sequencing and analysis of members of genus Stenotrophomonas.</title>
        <authorList>
            <person name="Patil P.P."/>
            <person name="Midha S."/>
            <person name="Patil P.B."/>
        </authorList>
    </citation>
    <scope>NUCLEOTIDE SEQUENCE [LARGE SCALE GENOMIC DNA]</scope>
    <source>
        <strain evidence="1 2">DSM 18929</strain>
    </source>
</reference>
<dbReference type="AlphaFoldDB" id="A0A0R0C634"/>